<dbReference type="Proteomes" id="UP001213000">
    <property type="component" value="Unassembled WGS sequence"/>
</dbReference>
<organism evidence="1 2">
    <name type="scientific">Leucocoprinus birnbaumii</name>
    <dbReference type="NCBI Taxonomy" id="56174"/>
    <lineage>
        <taxon>Eukaryota</taxon>
        <taxon>Fungi</taxon>
        <taxon>Dikarya</taxon>
        <taxon>Basidiomycota</taxon>
        <taxon>Agaricomycotina</taxon>
        <taxon>Agaricomycetes</taxon>
        <taxon>Agaricomycetidae</taxon>
        <taxon>Agaricales</taxon>
        <taxon>Agaricineae</taxon>
        <taxon>Agaricaceae</taxon>
        <taxon>Leucocoprinus</taxon>
    </lineage>
</organism>
<evidence type="ECO:0000313" key="1">
    <source>
        <dbReference type="EMBL" id="KAJ3573403.1"/>
    </source>
</evidence>
<proteinExistence type="predicted"/>
<keyword evidence="2" id="KW-1185">Reference proteome</keyword>
<dbReference type="EMBL" id="JANIEX010000104">
    <property type="protein sequence ID" value="KAJ3573403.1"/>
    <property type="molecule type" value="Genomic_DNA"/>
</dbReference>
<accession>A0AAD5W0A0</accession>
<name>A0AAD5W0A0_9AGAR</name>
<evidence type="ECO:0000313" key="2">
    <source>
        <dbReference type="Proteomes" id="UP001213000"/>
    </source>
</evidence>
<sequence>MSFFRGLWDPVNNLLEYHPERIVIMVGSDVVRWATLGVRIDGEHQGDEEASRFDQLSHLLPPLRTAPGWDGDEKFTE</sequence>
<comment type="caution">
    <text evidence="1">The sequence shown here is derived from an EMBL/GenBank/DDBJ whole genome shotgun (WGS) entry which is preliminary data.</text>
</comment>
<gene>
    <name evidence="1" type="ORF">NP233_g2445</name>
</gene>
<protein>
    <submittedName>
        <fullName evidence="1">Uncharacterized protein</fullName>
    </submittedName>
</protein>
<dbReference type="AlphaFoldDB" id="A0AAD5W0A0"/>
<reference evidence="1" key="1">
    <citation type="submission" date="2022-07" db="EMBL/GenBank/DDBJ databases">
        <title>Genome Sequence of Leucocoprinus birnbaumii.</title>
        <authorList>
            <person name="Buettner E."/>
        </authorList>
    </citation>
    <scope>NUCLEOTIDE SEQUENCE</scope>
    <source>
        <strain evidence="1">VT141</strain>
    </source>
</reference>